<sequence>MAQHQPVEQCQCNGCTGLPTVRDGLLDYISALDIEQPEEIAIASQVLDGLDNLHTSIRMRHEAVRVNATNGGVINGQPPVSSRADSVVNARSGDTMICDHCALHSLECVGSPICTNCCRATQPCVRRWCISKGGLAGSCIDPNCHYAHADCLPVDAAQLTIEDYIILPGSLPNPIGPGGSKAEFKDPMSCASASPTTEEVKARQVEGRAKLFEWSGGDHDKVRQLYFPCNQMCSGVAAVSKVPTADVQKLQALAIKLKGRR</sequence>
<proteinExistence type="predicted"/>
<keyword evidence="2" id="KW-1185">Reference proteome</keyword>
<name>A0AAJ0D5R7_9PEZI</name>
<dbReference type="EMBL" id="JAWDJX010000086">
    <property type="protein sequence ID" value="KAK3046604.1"/>
    <property type="molecule type" value="Genomic_DNA"/>
</dbReference>
<dbReference type="AlphaFoldDB" id="A0AAJ0D5R7"/>
<gene>
    <name evidence="1" type="ORF">LTR09_011952</name>
</gene>
<reference evidence="1" key="1">
    <citation type="submission" date="2023-04" db="EMBL/GenBank/DDBJ databases">
        <title>Black Yeasts Isolated from many extreme environments.</title>
        <authorList>
            <person name="Coleine C."/>
            <person name="Stajich J.E."/>
            <person name="Selbmann L."/>
        </authorList>
    </citation>
    <scope>NUCLEOTIDE SEQUENCE</scope>
    <source>
        <strain evidence="1">CCFEE 5312</strain>
    </source>
</reference>
<evidence type="ECO:0000313" key="1">
    <source>
        <dbReference type="EMBL" id="KAK3046604.1"/>
    </source>
</evidence>
<accession>A0AAJ0D5R7</accession>
<dbReference type="Proteomes" id="UP001271007">
    <property type="component" value="Unassembled WGS sequence"/>
</dbReference>
<comment type="caution">
    <text evidence="1">The sequence shown here is derived from an EMBL/GenBank/DDBJ whole genome shotgun (WGS) entry which is preliminary data.</text>
</comment>
<evidence type="ECO:0000313" key="2">
    <source>
        <dbReference type="Proteomes" id="UP001271007"/>
    </source>
</evidence>
<organism evidence="1 2">
    <name type="scientific">Extremus antarcticus</name>
    <dbReference type="NCBI Taxonomy" id="702011"/>
    <lineage>
        <taxon>Eukaryota</taxon>
        <taxon>Fungi</taxon>
        <taxon>Dikarya</taxon>
        <taxon>Ascomycota</taxon>
        <taxon>Pezizomycotina</taxon>
        <taxon>Dothideomycetes</taxon>
        <taxon>Dothideomycetidae</taxon>
        <taxon>Mycosphaerellales</taxon>
        <taxon>Extremaceae</taxon>
        <taxon>Extremus</taxon>
    </lineage>
</organism>
<protein>
    <submittedName>
        <fullName evidence="1">Uncharacterized protein</fullName>
    </submittedName>
</protein>